<protein>
    <submittedName>
        <fullName evidence="2">Tetratricopeptide repeat protein</fullName>
    </submittedName>
</protein>
<feature type="repeat" description="TPR" evidence="1">
    <location>
        <begin position="507"/>
        <end position="540"/>
    </location>
</feature>
<accession>A0A517VEP4</accession>
<dbReference type="EMBL" id="CP036343">
    <property type="protein sequence ID" value="QDT91460.1"/>
    <property type="molecule type" value="Genomic_DNA"/>
</dbReference>
<dbReference type="Pfam" id="PF13181">
    <property type="entry name" value="TPR_8"/>
    <property type="match status" value="2"/>
</dbReference>
<dbReference type="Gene3D" id="1.25.40.10">
    <property type="entry name" value="Tetratricopeptide repeat domain"/>
    <property type="match status" value="1"/>
</dbReference>
<dbReference type="SUPFAM" id="SSF48452">
    <property type="entry name" value="TPR-like"/>
    <property type="match status" value="1"/>
</dbReference>
<dbReference type="KEGG" id="gax:Pan161_31180"/>
<organism evidence="2 3">
    <name type="scientific">Gimesia algae</name>
    <dbReference type="NCBI Taxonomy" id="2527971"/>
    <lineage>
        <taxon>Bacteria</taxon>
        <taxon>Pseudomonadati</taxon>
        <taxon>Planctomycetota</taxon>
        <taxon>Planctomycetia</taxon>
        <taxon>Planctomycetales</taxon>
        <taxon>Planctomycetaceae</taxon>
        <taxon>Gimesia</taxon>
    </lineage>
</organism>
<proteinExistence type="predicted"/>
<dbReference type="Proteomes" id="UP000316855">
    <property type="component" value="Chromosome"/>
</dbReference>
<dbReference type="SMART" id="SM00028">
    <property type="entry name" value="TPR"/>
    <property type="match status" value="2"/>
</dbReference>
<sequence>MQALLLISSLLAVPDLTQSDWTSVDGKHFLAFRPMASKDRGVVWYFKTHDSADRFNPAAFSGKYTLSRPDRLRISFTRCFKPMVGPARTLWWCRDYSYLDNPTTIDALYSIQLELDTSSEGFVATAVSGNWINGEGKFVTGDSDYLKSVNTHLSVGKILDMQPAVKLSNMLQSLVKTSPPGFVSRDQWKQVAARFPKKVLNADYFRNDFYGWSYDTSRYTPESPKYCVFALHSGGQWDSGTAWLLSAFGNSKGVTKYRAVKGTYTFYSNKYQDQDVQMLCLVGSRVYKGVLAGSRIKWNLDTFEEKAALNLEIPLEDHQVPEYITMYVESLDYVNSWGKKIAKYDSAGLFSLPQRTYPWSLGDHDSADTFSLHHGQVYAGPGELKALEQRYLSQLKNTPPPGFQFRPTVIKRMAAKIPVNGQNGNDTGSKNPAAFHWDQAKNYDQNKEYEKAAAEYNKVIKLSSSYAPAYNSLAWLRATCPVASSRNGSEAVTLAKKACELTKYEKAYILDTLAAAYAETGDFSSAIKWQKKAVELASETLKPQLLQNLVHFYEKKPIREP</sequence>
<gene>
    <name evidence="2" type="ORF">Pan161_31180</name>
</gene>
<dbReference type="InterPro" id="IPR011990">
    <property type="entry name" value="TPR-like_helical_dom_sf"/>
</dbReference>
<name>A0A517VEP4_9PLAN</name>
<dbReference type="AlphaFoldDB" id="A0A517VEP4"/>
<evidence type="ECO:0000256" key="1">
    <source>
        <dbReference type="PROSITE-ProRule" id="PRU00339"/>
    </source>
</evidence>
<evidence type="ECO:0000313" key="2">
    <source>
        <dbReference type="EMBL" id="QDT91460.1"/>
    </source>
</evidence>
<evidence type="ECO:0000313" key="3">
    <source>
        <dbReference type="Proteomes" id="UP000316855"/>
    </source>
</evidence>
<reference evidence="2 3" key="1">
    <citation type="submission" date="2019-02" db="EMBL/GenBank/DDBJ databases">
        <title>Deep-cultivation of Planctomycetes and their phenomic and genomic characterization uncovers novel biology.</title>
        <authorList>
            <person name="Wiegand S."/>
            <person name="Jogler M."/>
            <person name="Boedeker C."/>
            <person name="Pinto D."/>
            <person name="Vollmers J."/>
            <person name="Rivas-Marin E."/>
            <person name="Kohn T."/>
            <person name="Peeters S.H."/>
            <person name="Heuer A."/>
            <person name="Rast P."/>
            <person name="Oberbeckmann S."/>
            <person name="Bunk B."/>
            <person name="Jeske O."/>
            <person name="Meyerdierks A."/>
            <person name="Storesund J.E."/>
            <person name="Kallscheuer N."/>
            <person name="Luecker S."/>
            <person name="Lage O.M."/>
            <person name="Pohl T."/>
            <person name="Merkel B.J."/>
            <person name="Hornburger P."/>
            <person name="Mueller R.-W."/>
            <person name="Bruemmer F."/>
            <person name="Labrenz M."/>
            <person name="Spormann A.M."/>
            <person name="Op den Camp H."/>
            <person name="Overmann J."/>
            <person name="Amann R."/>
            <person name="Jetten M.S.M."/>
            <person name="Mascher T."/>
            <person name="Medema M.H."/>
            <person name="Devos D.P."/>
            <person name="Kaster A.-K."/>
            <person name="Ovreas L."/>
            <person name="Rohde M."/>
            <person name="Galperin M.Y."/>
            <person name="Jogler C."/>
        </authorList>
    </citation>
    <scope>NUCLEOTIDE SEQUENCE [LARGE SCALE GENOMIC DNA]</scope>
    <source>
        <strain evidence="2 3">Pan161</strain>
    </source>
</reference>
<keyword evidence="3" id="KW-1185">Reference proteome</keyword>
<dbReference type="InterPro" id="IPR019734">
    <property type="entry name" value="TPR_rpt"/>
</dbReference>
<dbReference type="RefSeq" id="WP_145228362.1">
    <property type="nucleotide sequence ID" value="NZ_CP036343.1"/>
</dbReference>
<dbReference type="OrthoDB" id="250076at2"/>
<dbReference type="PROSITE" id="PS50005">
    <property type="entry name" value="TPR"/>
    <property type="match status" value="1"/>
</dbReference>
<keyword evidence="1" id="KW-0802">TPR repeat</keyword>